<evidence type="ECO:0000313" key="2">
    <source>
        <dbReference type="EMBL" id="ELB38978.1"/>
    </source>
</evidence>
<organism evidence="2 3">
    <name type="scientific">Enterococcus faecium EnGen0026</name>
    <dbReference type="NCBI Taxonomy" id="1138917"/>
    <lineage>
        <taxon>Bacteria</taxon>
        <taxon>Bacillati</taxon>
        <taxon>Bacillota</taxon>
        <taxon>Bacilli</taxon>
        <taxon>Lactobacillales</taxon>
        <taxon>Enterococcaceae</taxon>
        <taxon>Enterococcus</taxon>
    </lineage>
</organism>
<gene>
    <name evidence="2" type="ORF">OKA_04955</name>
</gene>
<dbReference type="AlphaFoldDB" id="A0A829A4F5"/>
<keyword evidence="1" id="KW-1133">Transmembrane helix</keyword>
<dbReference type="Proteomes" id="UP000010504">
    <property type="component" value="Unassembled WGS sequence"/>
</dbReference>
<sequence>MTLFTFERNLLLKNKVNFLFPLLLIVLFAFPLFLIMNLLIQNSMN</sequence>
<comment type="caution">
    <text evidence="2">The sequence shown here is derived from an EMBL/GenBank/DDBJ whole genome shotgun (WGS) entry which is preliminary data.</text>
</comment>
<protein>
    <submittedName>
        <fullName evidence="2">Uncharacterized protein</fullName>
    </submittedName>
</protein>
<evidence type="ECO:0000256" key="1">
    <source>
        <dbReference type="SAM" id="Phobius"/>
    </source>
</evidence>
<keyword evidence="1" id="KW-0472">Membrane</keyword>
<dbReference type="EMBL" id="AHXS01000020">
    <property type="protein sequence ID" value="ELB38978.1"/>
    <property type="molecule type" value="Genomic_DNA"/>
</dbReference>
<evidence type="ECO:0000313" key="3">
    <source>
        <dbReference type="Proteomes" id="UP000010504"/>
    </source>
</evidence>
<proteinExistence type="predicted"/>
<keyword evidence="1" id="KW-0812">Transmembrane</keyword>
<accession>A0A829A4F5</accession>
<feature type="transmembrane region" description="Helical" evidence="1">
    <location>
        <begin position="20"/>
        <end position="40"/>
    </location>
</feature>
<reference evidence="2 3" key="1">
    <citation type="submission" date="2012-12" db="EMBL/GenBank/DDBJ databases">
        <title>The Genome Sequence of Enterococcus faecium E2039.</title>
        <authorList>
            <consortium name="The Broad Institute Genome Sequencing Platform"/>
            <consortium name="The Broad Institute Genome Sequencing Center for Infectious Disease"/>
            <person name="Earl A.M."/>
            <person name="Gilmore M.S."/>
            <person name="van Schaik W."/>
            <person name="Lebreton F."/>
            <person name="Willems R.J."/>
            <person name="Walker B."/>
            <person name="Young S.K."/>
            <person name="Zeng Q."/>
            <person name="Gargeya S."/>
            <person name="Fitzgerald M."/>
            <person name="Haas B."/>
            <person name="Abouelleil A."/>
            <person name="Alvarado L."/>
            <person name="Arachchi H.M."/>
            <person name="Berlin A.M."/>
            <person name="Chapman S.B."/>
            <person name="Dewar J."/>
            <person name="Goldberg J."/>
            <person name="Griggs A."/>
            <person name="Gujja S."/>
            <person name="Hansen M."/>
            <person name="Howarth C."/>
            <person name="Imamovic A."/>
            <person name="Larimer J."/>
            <person name="McCowan C."/>
            <person name="Murphy C."/>
            <person name="Neiman D."/>
            <person name="Pearson M."/>
            <person name="Priest M."/>
            <person name="Roberts A."/>
            <person name="Saif S."/>
            <person name="Shea T."/>
            <person name="Sisk P."/>
            <person name="Sykes S."/>
            <person name="Wortman J."/>
            <person name="Nusbaum C."/>
            <person name="Birren B."/>
        </authorList>
    </citation>
    <scope>NUCLEOTIDE SEQUENCE [LARGE SCALE GENOMIC DNA]</scope>
    <source>
        <strain evidence="2 3">E2039</strain>
    </source>
</reference>
<name>A0A829A4F5_ENTFC</name>